<sequence>MPGPWRGGIAVRRMDRGQVAVADFLCTACMHHRRITGRALVRDFLASDPIGAHRTVCTHRKDTP</sequence>
<accession>A0ABU4NXE2</accession>
<dbReference type="Proteomes" id="UP001271274">
    <property type="component" value="Unassembled WGS sequence"/>
</dbReference>
<proteinExistence type="predicted"/>
<dbReference type="EMBL" id="JARAYU010000045">
    <property type="protein sequence ID" value="MDX3707235.1"/>
    <property type="molecule type" value="Genomic_DNA"/>
</dbReference>
<protein>
    <submittedName>
        <fullName evidence="1">Transcription factor WhiB</fullName>
    </submittedName>
</protein>
<evidence type="ECO:0000313" key="1">
    <source>
        <dbReference type="EMBL" id="MDX3707235.1"/>
    </source>
</evidence>
<comment type="caution">
    <text evidence="1">The sequence shown here is derived from an EMBL/GenBank/DDBJ whole genome shotgun (WGS) entry which is preliminary data.</text>
</comment>
<dbReference type="RefSeq" id="WP_319063959.1">
    <property type="nucleotide sequence ID" value="NZ_JARAYT010000032.1"/>
</dbReference>
<gene>
    <name evidence="1" type="ORF">PV662_47745</name>
</gene>
<reference evidence="1 2" key="1">
    <citation type="journal article" date="2023" name="Microb. Genom.">
        <title>Mesoterricola silvestris gen. nov., sp. nov., Mesoterricola sediminis sp. nov., Geothrix oryzae sp. nov., Geothrix edaphica sp. nov., Geothrix rubra sp. nov., and Geothrix limicola sp. nov., six novel members of Acidobacteriota isolated from soils.</title>
        <authorList>
            <person name="Weisberg A.J."/>
            <person name="Pearce E."/>
            <person name="Kramer C.G."/>
            <person name="Chang J.H."/>
            <person name="Clarke C.R."/>
        </authorList>
    </citation>
    <scope>NUCLEOTIDE SEQUENCE [LARGE SCALE GENOMIC DNA]</scope>
    <source>
        <strain evidence="1 2">ID09-01A</strain>
    </source>
</reference>
<name>A0ABU4NXE2_9ACTN</name>
<evidence type="ECO:0000313" key="2">
    <source>
        <dbReference type="Proteomes" id="UP001271274"/>
    </source>
</evidence>
<keyword evidence="2" id="KW-1185">Reference proteome</keyword>
<organism evidence="1 2">
    <name type="scientific">Streptomyces europaeiscabiei</name>
    <dbReference type="NCBI Taxonomy" id="146819"/>
    <lineage>
        <taxon>Bacteria</taxon>
        <taxon>Bacillati</taxon>
        <taxon>Actinomycetota</taxon>
        <taxon>Actinomycetes</taxon>
        <taxon>Kitasatosporales</taxon>
        <taxon>Streptomycetaceae</taxon>
        <taxon>Streptomyces</taxon>
    </lineage>
</organism>